<reference evidence="2" key="1">
    <citation type="journal article" date="2015" name="Nature">
        <title>Complex archaea that bridge the gap between prokaryotes and eukaryotes.</title>
        <authorList>
            <person name="Spang A."/>
            <person name="Saw J.H."/>
            <person name="Jorgensen S.L."/>
            <person name="Zaremba-Niedzwiedzka K."/>
            <person name="Martijn J."/>
            <person name="Lind A.E."/>
            <person name="van Eijk R."/>
            <person name="Schleper C."/>
            <person name="Guy L."/>
            <person name="Ettema T.J."/>
        </authorList>
    </citation>
    <scope>NUCLEOTIDE SEQUENCE</scope>
</reference>
<feature type="compositionally biased region" description="Basic and acidic residues" evidence="1">
    <location>
        <begin position="1"/>
        <end position="13"/>
    </location>
</feature>
<feature type="region of interest" description="Disordered" evidence="1">
    <location>
        <begin position="1"/>
        <end position="24"/>
    </location>
</feature>
<evidence type="ECO:0000256" key="1">
    <source>
        <dbReference type="SAM" id="MobiDB-lite"/>
    </source>
</evidence>
<evidence type="ECO:0000313" key="2">
    <source>
        <dbReference type="EMBL" id="KKL80067.1"/>
    </source>
</evidence>
<organism evidence="2">
    <name type="scientific">marine sediment metagenome</name>
    <dbReference type="NCBI Taxonomy" id="412755"/>
    <lineage>
        <taxon>unclassified sequences</taxon>
        <taxon>metagenomes</taxon>
        <taxon>ecological metagenomes</taxon>
    </lineage>
</organism>
<dbReference type="AlphaFoldDB" id="A0A0F9HY29"/>
<sequence length="120" mass="13892">MAFKRSKEERPVPRADVTPVTSEKQRELLEERLVGSPQKVIDEMSDAEIVEIAKLYRPSTPIKIPNSSLDPNYEYRWVNKTQKNWRRSRGTGWTPITESGENRLERFLKPGVSIDEMSMG</sequence>
<comment type="caution">
    <text evidence="2">The sequence shown here is derived from an EMBL/GenBank/DDBJ whole genome shotgun (WGS) entry which is preliminary data.</text>
</comment>
<name>A0A0F9HY29_9ZZZZ</name>
<gene>
    <name evidence="2" type="ORF">LCGC14_2008490</name>
</gene>
<dbReference type="EMBL" id="LAZR01022968">
    <property type="protein sequence ID" value="KKL80067.1"/>
    <property type="molecule type" value="Genomic_DNA"/>
</dbReference>
<protein>
    <submittedName>
        <fullName evidence="2">Uncharacterized protein</fullName>
    </submittedName>
</protein>
<proteinExistence type="predicted"/>
<feature type="non-terminal residue" evidence="2">
    <location>
        <position position="120"/>
    </location>
</feature>
<accession>A0A0F9HY29</accession>